<sequence>MSDSAKDTLFHVNRIDRDFVFTDRVVEVFDDMVDRSVPFYQEVIKANAQLLAAHLNSGDLVVDLGCATGTTLLQLTGLLKNLQLRFLGLDNSPAMLDKARLKAELFSKQKLISFTLGDITKVNQPETGAFLLNYTLQFIRPPQRLAFVRRLHTNLRPGGVLMLSEKTIVNHSALNRHYIDIYHAFKRERGYSELEIANKREALENVLIPFSIEENKALLKEAGFSCVEVFFQWFNFSSLIAIKDDSP</sequence>
<comment type="similarity">
    <text evidence="3">Belongs to the class I-like SAM-binding methyltransferase superfamily. Cx-SAM synthase family.</text>
</comment>
<dbReference type="GO" id="GO:0002098">
    <property type="term" value="P:tRNA wobble uridine modification"/>
    <property type="evidence" value="ECO:0007669"/>
    <property type="project" value="InterPro"/>
</dbReference>
<feature type="domain" description="Methyltransferase" evidence="5">
    <location>
        <begin position="61"/>
        <end position="159"/>
    </location>
</feature>
<dbReference type="PIRSF" id="PIRSF006325">
    <property type="entry name" value="MeTrfase_bac"/>
    <property type="match status" value="1"/>
</dbReference>
<evidence type="ECO:0000259" key="5">
    <source>
        <dbReference type="Pfam" id="PF13649"/>
    </source>
</evidence>
<reference evidence="6 7" key="1">
    <citation type="submission" date="2020-08" db="EMBL/GenBank/DDBJ databases">
        <title>Bridging the membrane lipid divide: bacteria of the FCB group superphylum have the potential to synthesize archaeal ether lipids.</title>
        <authorList>
            <person name="Villanueva L."/>
            <person name="Von Meijenfeldt F.A.B."/>
            <person name="Westbye A.B."/>
            <person name="Yadav S."/>
            <person name="Hopmans E.C."/>
            <person name="Dutilh B.E."/>
            <person name="Sinninghe Damste J.S."/>
        </authorList>
    </citation>
    <scope>NUCLEOTIDE SEQUENCE [LARGE SCALE GENOMIC DNA]</scope>
    <source>
        <strain evidence="6">NIOZ-UU81</strain>
    </source>
</reference>
<dbReference type="EMBL" id="JACNLK010000052">
    <property type="protein sequence ID" value="MBC8208754.1"/>
    <property type="molecule type" value="Genomic_DNA"/>
</dbReference>
<feature type="binding site" evidence="3 4">
    <location>
        <position position="133"/>
    </location>
    <ligand>
        <name>S-adenosyl-L-methionine</name>
        <dbReference type="ChEBI" id="CHEBI:59789"/>
    </ligand>
</feature>
<comment type="caution">
    <text evidence="3">Lacks conserved residue(s) required for the propagation of feature annotation.</text>
</comment>
<dbReference type="PANTHER" id="PTHR43861">
    <property type="entry name" value="TRANS-ACONITATE 2-METHYLTRANSFERASE-RELATED"/>
    <property type="match status" value="1"/>
</dbReference>
<organism evidence="6 7">
    <name type="scientific">Candidatus Desulfatifera sulfidica</name>
    <dbReference type="NCBI Taxonomy" id="2841691"/>
    <lineage>
        <taxon>Bacteria</taxon>
        <taxon>Pseudomonadati</taxon>
        <taxon>Thermodesulfobacteriota</taxon>
        <taxon>Desulfobulbia</taxon>
        <taxon>Desulfobulbales</taxon>
        <taxon>Desulfobulbaceae</taxon>
        <taxon>Candidatus Desulfatifera</taxon>
    </lineage>
</organism>
<dbReference type="InterPro" id="IPR041698">
    <property type="entry name" value="Methyltransf_25"/>
</dbReference>
<protein>
    <recommendedName>
        <fullName evidence="3">Carboxy-S-adenosyl-L-methionine synthase</fullName>
        <shortName evidence="3">Cx-SAM synthase</shortName>
        <ecNumber evidence="3">2.1.3.-</ecNumber>
    </recommendedName>
</protein>
<feature type="binding site" evidence="3 4">
    <location>
        <position position="40"/>
    </location>
    <ligand>
        <name>S-adenosyl-L-methionine</name>
        <dbReference type="ChEBI" id="CHEBI:59789"/>
    </ligand>
</feature>
<dbReference type="GO" id="GO:1904047">
    <property type="term" value="F:S-adenosyl-L-methionine binding"/>
    <property type="evidence" value="ECO:0007669"/>
    <property type="project" value="UniProtKB-UniRule"/>
</dbReference>
<dbReference type="AlphaFoldDB" id="A0A8J6N8G3"/>
<dbReference type="SUPFAM" id="SSF53335">
    <property type="entry name" value="S-adenosyl-L-methionine-dependent methyltransferases"/>
    <property type="match status" value="1"/>
</dbReference>
<keyword evidence="1 3" id="KW-0808">Transferase</keyword>
<dbReference type="Pfam" id="PF13649">
    <property type="entry name" value="Methyltransf_25"/>
    <property type="match status" value="1"/>
</dbReference>
<dbReference type="PANTHER" id="PTHR43861:SF2">
    <property type="entry name" value="CARBOXY-S-ADENOSYL-L-METHIONINE SYNTHASE"/>
    <property type="match status" value="1"/>
</dbReference>
<evidence type="ECO:0000313" key="6">
    <source>
        <dbReference type="EMBL" id="MBC8208754.1"/>
    </source>
</evidence>
<dbReference type="InterPro" id="IPR029063">
    <property type="entry name" value="SAM-dependent_MTases_sf"/>
</dbReference>
<dbReference type="NCBIfam" id="TIGR00740">
    <property type="entry name" value="carboxy-S-adenosyl-L-methionine synthase CmoA"/>
    <property type="match status" value="1"/>
</dbReference>
<keyword evidence="2 3" id="KW-0949">S-adenosyl-L-methionine</keyword>
<dbReference type="Gene3D" id="3.40.50.150">
    <property type="entry name" value="Vaccinia Virus protein VP39"/>
    <property type="match status" value="1"/>
</dbReference>
<dbReference type="CDD" id="cd02440">
    <property type="entry name" value="AdoMet_MTases"/>
    <property type="match status" value="1"/>
</dbReference>
<dbReference type="HAMAP" id="MF_01589">
    <property type="entry name" value="Cx_SAM_synthase"/>
    <property type="match status" value="1"/>
</dbReference>
<comment type="function">
    <text evidence="3">Catalyzes the conversion of S-adenosyl-L-methionine (SAM) to carboxy-S-adenosyl-L-methionine (Cx-SAM).</text>
</comment>
<feature type="binding site" evidence="3">
    <location>
        <position position="200"/>
    </location>
    <ligand>
        <name>S-adenosyl-L-methionine</name>
        <dbReference type="ChEBI" id="CHEBI:59789"/>
    </ligand>
</feature>
<dbReference type="InterPro" id="IPR005271">
    <property type="entry name" value="CmoA"/>
</dbReference>
<evidence type="ECO:0000256" key="1">
    <source>
        <dbReference type="ARBA" id="ARBA00022679"/>
    </source>
</evidence>
<dbReference type="EC" id="2.1.3.-" evidence="3"/>
<evidence type="ECO:0000313" key="7">
    <source>
        <dbReference type="Proteomes" id="UP000599024"/>
    </source>
</evidence>
<feature type="binding site" evidence="3 4">
    <location>
        <begin position="118"/>
        <end position="119"/>
    </location>
    <ligand>
        <name>S-adenosyl-L-methionine</name>
        <dbReference type="ChEBI" id="CHEBI:59789"/>
    </ligand>
</feature>
<evidence type="ECO:0000256" key="3">
    <source>
        <dbReference type="HAMAP-Rule" id="MF_01589"/>
    </source>
</evidence>
<dbReference type="GO" id="GO:0016743">
    <property type="term" value="F:carboxyl- or carbamoyltransferase activity"/>
    <property type="evidence" value="ECO:0007669"/>
    <property type="project" value="UniProtKB-UniRule"/>
</dbReference>
<comment type="caution">
    <text evidence="6">The sequence shown here is derived from an EMBL/GenBank/DDBJ whole genome shotgun (WGS) entry which is preliminary data.</text>
</comment>
<gene>
    <name evidence="3 6" type="primary">cmoA</name>
    <name evidence="6" type="ORF">H8E79_06270</name>
</gene>
<feature type="binding site" evidence="3 4">
    <location>
        <begin position="90"/>
        <end position="91"/>
    </location>
    <ligand>
        <name>S-adenosyl-L-methionine</name>
        <dbReference type="ChEBI" id="CHEBI:59789"/>
    </ligand>
</feature>
<dbReference type="Proteomes" id="UP000599024">
    <property type="component" value="Unassembled WGS sequence"/>
</dbReference>
<evidence type="ECO:0000256" key="4">
    <source>
        <dbReference type="PIRSR" id="PIRSR006325-1"/>
    </source>
</evidence>
<comment type="catalytic activity">
    <reaction evidence="3">
        <text>prephenate + S-adenosyl-L-methionine = carboxy-S-adenosyl-L-methionine + 3-phenylpyruvate + H2O</text>
        <dbReference type="Rhea" id="RHEA:51692"/>
        <dbReference type="ChEBI" id="CHEBI:15377"/>
        <dbReference type="ChEBI" id="CHEBI:18005"/>
        <dbReference type="ChEBI" id="CHEBI:29934"/>
        <dbReference type="ChEBI" id="CHEBI:59789"/>
        <dbReference type="ChEBI" id="CHEBI:134278"/>
    </reaction>
</comment>
<evidence type="ECO:0000256" key="2">
    <source>
        <dbReference type="ARBA" id="ARBA00022691"/>
    </source>
</evidence>
<accession>A0A8J6N8G3</accession>
<proteinExistence type="inferred from homology"/>
<name>A0A8J6N8G3_9BACT</name>